<dbReference type="Pfam" id="PF06082">
    <property type="entry name" value="YjbH"/>
    <property type="match status" value="1"/>
</dbReference>
<name>A0A437MHK4_9PROT</name>
<accession>A0A437MHK4</accession>
<comment type="caution">
    <text evidence="1">The sequence shown here is derived from an EMBL/GenBank/DDBJ whole genome shotgun (WGS) entry which is preliminary data.</text>
</comment>
<dbReference type="AlphaFoldDB" id="A0A437MHK4"/>
<dbReference type="Proteomes" id="UP000282957">
    <property type="component" value="Unassembled WGS sequence"/>
</dbReference>
<dbReference type="EMBL" id="SACL01000003">
    <property type="protein sequence ID" value="RVT97127.1"/>
    <property type="molecule type" value="Genomic_DNA"/>
</dbReference>
<reference evidence="1 2" key="1">
    <citation type="submission" date="2019-01" db="EMBL/GenBank/DDBJ databases">
        <authorList>
            <person name="Chen W.-M."/>
        </authorList>
    </citation>
    <scope>NUCLEOTIDE SEQUENCE [LARGE SCALE GENOMIC DNA]</scope>
    <source>
        <strain evidence="1 2">CCP-6</strain>
    </source>
</reference>
<evidence type="ECO:0000313" key="2">
    <source>
        <dbReference type="Proteomes" id="UP000282957"/>
    </source>
</evidence>
<sequence length="668" mass="72795">MGLIEMRNARMRGDGVIETGMSLRRQRNFWFLNWQALPFLEATFRVTDRLNGTLGRGRSTDRSFDLRARLWTENDWRPALAVGVQDVIGTGIYAGEYIVGSKRFWGVDVSLGMGWGRLATGSDIDNPLGVGLSAMRTRPRNVGEGGVPNLRSLFRGPRAGIFGGIEWNVPAIGTPLGELSGLSVKVEYSADALRDERGGYPARSSGLLGRAASRVNAGVQWRNEHFDIGASFVNGTDFLARASIRLDPHDPPRLLDRAPPAMAPRPAPVEGFSNESVAAGLFPALRRAGFEPLALDIRGEEAVITLGGGRYRTLAQVAGRVARAAQPHLPGQVERLQLIWEQNGAVVGRLRVMREGMEGLARGQGSPEEVFGAAQLLPATPEPGGWRAPLPRWSWGIEPRVTLQVGDARSGARYAAGVAAGGRVEIAHGIALAGSVQQTLAQNLDGGLPSNSVLPHVRSDFARYARHETTIPALYAERLWNPAPDWYARVTAGLLEPMYAGVSGEVLWRPQGSSVAVGLDMAWVAQRQYRQRFATLGYQTVTGHASLYWDTPWWNVFTVVRAGRYLAGDWGVTLEAGRRFANGIEIGGFATFTDVPFRRFGEGSFDKGIYVRVPFDVFGPETRARAALNVRPVQRDGGQRLGVDNPLWDVSREGRAEALGRGFLGFAR</sequence>
<dbReference type="OrthoDB" id="19542at2"/>
<organism evidence="1 2">
    <name type="scientific">Rhodovarius crocodyli</name>
    <dbReference type="NCBI Taxonomy" id="1979269"/>
    <lineage>
        <taxon>Bacteria</taxon>
        <taxon>Pseudomonadati</taxon>
        <taxon>Pseudomonadota</taxon>
        <taxon>Alphaproteobacteria</taxon>
        <taxon>Acetobacterales</taxon>
        <taxon>Roseomonadaceae</taxon>
        <taxon>Rhodovarius</taxon>
    </lineage>
</organism>
<evidence type="ECO:0000313" key="1">
    <source>
        <dbReference type="EMBL" id="RVT97127.1"/>
    </source>
</evidence>
<gene>
    <name evidence="1" type="ORF">EOD42_09695</name>
</gene>
<protein>
    <recommendedName>
        <fullName evidence="3">YjbH domain-containing protein</fullName>
    </recommendedName>
</protein>
<evidence type="ECO:0008006" key="3">
    <source>
        <dbReference type="Google" id="ProtNLM"/>
    </source>
</evidence>
<dbReference type="InterPro" id="IPR010344">
    <property type="entry name" value="YbjH"/>
</dbReference>
<keyword evidence="2" id="KW-1185">Reference proteome</keyword>
<proteinExistence type="predicted"/>